<dbReference type="Pfam" id="PF00400">
    <property type="entry name" value="WD40"/>
    <property type="match status" value="1"/>
</dbReference>
<evidence type="ECO:0000256" key="5">
    <source>
        <dbReference type="ARBA" id="ARBA00038092"/>
    </source>
</evidence>
<keyword evidence="11" id="KW-1185">Reference proteome</keyword>
<dbReference type="GO" id="GO:0017183">
    <property type="term" value="P:protein histidyl modification to diphthamide"/>
    <property type="evidence" value="ECO:0007669"/>
    <property type="project" value="TreeGrafter"/>
</dbReference>
<dbReference type="InterPro" id="IPR019775">
    <property type="entry name" value="WD40_repeat_CS"/>
</dbReference>
<reference evidence="10" key="2">
    <citation type="submission" date="2025-08" db="UniProtKB">
        <authorList>
            <consortium name="Ensembl"/>
        </authorList>
    </citation>
    <scope>IDENTIFICATION</scope>
</reference>
<feature type="repeat" description="WD" evidence="8">
    <location>
        <begin position="99"/>
        <end position="141"/>
    </location>
</feature>
<comment type="similarity">
    <text evidence="5">Belongs to the DPH7 family.</text>
</comment>
<feature type="compositionally biased region" description="Basic and acidic residues" evidence="9">
    <location>
        <begin position="265"/>
        <end position="277"/>
    </location>
</feature>
<dbReference type="GO" id="GO:0061685">
    <property type="term" value="F:diphthine methylesterase activity"/>
    <property type="evidence" value="ECO:0007669"/>
    <property type="project" value="UniProtKB-EC"/>
</dbReference>
<evidence type="ECO:0000256" key="3">
    <source>
        <dbReference type="ARBA" id="ARBA00022737"/>
    </source>
</evidence>
<name>G1MTA9_MELGA</name>
<dbReference type="InterPro" id="IPR015943">
    <property type="entry name" value="WD40/YVTN_repeat-like_dom_sf"/>
</dbReference>
<dbReference type="InParanoid" id="G1MTA9"/>
<dbReference type="GO" id="GO:0005737">
    <property type="term" value="C:cytoplasm"/>
    <property type="evidence" value="ECO:0007669"/>
    <property type="project" value="TreeGrafter"/>
</dbReference>
<dbReference type="Gene3D" id="2.130.10.10">
    <property type="entry name" value="YVTN repeat-like/Quinoprotein amine dehydrogenase"/>
    <property type="match status" value="1"/>
</dbReference>
<keyword evidence="3" id="KW-0677">Repeat</keyword>
<dbReference type="Bgee" id="ENSMGAG00000002093">
    <property type="expression patterns" value="Expressed in pectoralis major and 17 other cell types or tissues"/>
</dbReference>
<keyword evidence="4" id="KW-0378">Hydrolase</keyword>
<dbReference type="EC" id="3.1.1.97" evidence="6"/>
<dbReference type="PROSITE" id="PS50082">
    <property type="entry name" value="WD_REPEATS_2"/>
    <property type="match status" value="1"/>
</dbReference>
<dbReference type="HOGENOM" id="CLU_036100_2_1_1"/>
<dbReference type="Proteomes" id="UP000001645">
    <property type="component" value="Chromosome 19"/>
</dbReference>
<dbReference type="InterPro" id="IPR001680">
    <property type="entry name" value="WD40_rpt"/>
</dbReference>
<dbReference type="PANTHER" id="PTHR46042:SF1">
    <property type="entry name" value="DIPHTHINE METHYLTRANSFERASE"/>
    <property type="match status" value="1"/>
</dbReference>
<sequence length="344" mass="38462">LVWKSGRFEISDVFCVFQCSGCPLRVISSDSEGKLNLFSIDESAPSVHILNQWEAHKFEAWIAAFNYWNIDIVYSGLLEIQGRTPFQIVCHIFCCILLFCRHSMGVCSIQCSPHRENLLATGSYDEHVLLWDTRNMRQPLADTHVEGGVWRLKWHPTCDFVLLAACMQSGFKILDCRGSMAENTEECVILSSYVLHNSLAYGADWSRLCPRDSLAALQDSAAVRNLKIIYESPTATFDVILDEDSEGPVLQLKAEEGPKLSGDPDLGRKPDLKEGSVKRSNGIGLDGSCDSVRSSDSPKATSIVATCSFYDNILHVWKWEMNLTNASERASTRSPSERTAESWH</sequence>
<proteinExistence type="inferred from homology"/>
<dbReference type="InterPro" id="IPR052415">
    <property type="entry name" value="Diphthine_MTase"/>
</dbReference>
<dbReference type="FunCoup" id="G1MTA9">
    <property type="interactions" value="596"/>
</dbReference>
<dbReference type="SUPFAM" id="SSF50978">
    <property type="entry name" value="WD40 repeat-like"/>
    <property type="match status" value="1"/>
</dbReference>
<dbReference type="SMART" id="SM00320">
    <property type="entry name" value="WD40"/>
    <property type="match status" value="3"/>
</dbReference>
<comment type="catalytic activity">
    <reaction evidence="7">
        <text>diphthine methyl ester-[translation elongation factor 2] + H2O = diphthine-[translation elongation factor 2] + methanol + H(+)</text>
        <dbReference type="Rhea" id="RHEA:42656"/>
        <dbReference type="Rhea" id="RHEA-COMP:10172"/>
        <dbReference type="Rhea" id="RHEA-COMP:10173"/>
        <dbReference type="ChEBI" id="CHEBI:15377"/>
        <dbReference type="ChEBI" id="CHEBI:15378"/>
        <dbReference type="ChEBI" id="CHEBI:17790"/>
        <dbReference type="ChEBI" id="CHEBI:79005"/>
        <dbReference type="ChEBI" id="CHEBI:82696"/>
        <dbReference type="EC" id="3.1.1.97"/>
    </reaction>
</comment>
<dbReference type="InterPro" id="IPR036322">
    <property type="entry name" value="WD40_repeat_dom_sf"/>
</dbReference>
<reference evidence="10" key="3">
    <citation type="submission" date="2025-09" db="UniProtKB">
        <authorList>
            <consortium name="Ensembl"/>
        </authorList>
    </citation>
    <scope>IDENTIFICATION</scope>
</reference>
<dbReference type="PROSITE" id="PS00678">
    <property type="entry name" value="WD_REPEATS_1"/>
    <property type="match status" value="1"/>
</dbReference>
<evidence type="ECO:0000256" key="9">
    <source>
        <dbReference type="SAM" id="MobiDB-lite"/>
    </source>
</evidence>
<dbReference type="Ensembl" id="ENSMGAT00000002293.2">
    <property type="protein sequence ID" value="ENSMGAP00000001630.2"/>
    <property type="gene ID" value="ENSMGAG00000002093.2"/>
</dbReference>
<organism evidence="10 11">
    <name type="scientific">Meleagris gallopavo</name>
    <name type="common">Wild turkey</name>
    <dbReference type="NCBI Taxonomy" id="9103"/>
    <lineage>
        <taxon>Eukaryota</taxon>
        <taxon>Metazoa</taxon>
        <taxon>Chordata</taxon>
        <taxon>Craniata</taxon>
        <taxon>Vertebrata</taxon>
        <taxon>Euteleostomi</taxon>
        <taxon>Archelosauria</taxon>
        <taxon>Archosauria</taxon>
        <taxon>Dinosauria</taxon>
        <taxon>Saurischia</taxon>
        <taxon>Theropoda</taxon>
        <taxon>Coelurosauria</taxon>
        <taxon>Aves</taxon>
        <taxon>Neognathae</taxon>
        <taxon>Galloanserae</taxon>
        <taxon>Galliformes</taxon>
        <taxon>Phasianidae</taxon>
        <taxon>Meleagridinae</taxon>
        <taxon>Meleagris</taxon>
    </lineage>
</organism>
<protein>
    <recommendedName>
        <fullName evidence="6">methylated diphthine methylhydrolase</fullName>
        <ecNumber evidence="6">3.1.1.97</ecNumber>
    </recommendedName>
</protein>
<evidence type="ECO:0000256" key="8">
    <source>
        <dbReference type="PROSITE-ProRule" id="PRU00221"/>
    </source>
</evidence>
<comment type="pathway">
    <text evidence="1">Protein modification; peptidyl-diphthamide biosynthesis.</text>
</comment>
<accession>G1MTA9</accession>
<evidence type="ECO:0000256" key="7">
    <source>
        <dbReference type="ARBA" id="ARBA00047551"/>
    </source>
</evidence>
<reference evidence="10 11" key="1">
    <citation type="journal article" date="2010" name="PLoS Biol.">
        <title>Multi-platform next-generation sequencing of the domestic turkey (Meleagris gallopavo): genome assembly and analysis.</title>
        <authorList>
            <person name="Dalloul R.A."/>
            <person name="Long J.A."/>
            <person name="Zimin A.V."/>
            <person name="Aslam L."/>
            <person name="Beal K."/>
            <person name="Blomberg L.A."/>
            <person name="Bouffard P."/>
            <person name="Burt D.W."/>
            <person name="Crasta O."/>
            <person name="Crooijmans R.P."/>
            <person name="Cooper K."/>
            <person name="Coulombe R.A."/>
            <person name="De S."/>
            <person name="Delany M.E."/>
            <person name="Dodgson J.B."/>
            <person name="Dong J.J."/>
            <person name="Evans C."/>
            <person name="Frederickson K.M."/>
            <person name="Flicek P."/>
            <person name="Florea L."/>
            <person name="Folkerts O."/>
            <person name="Groenen M.A."/>
            <person name="Harkins T.T."/>
            <person name="Herrero J."/>
            <person name="Hoffmann S."/>
            <person name="Megens H.J."/>
            <person name="Jiang A."/>
            <person name="de Jong P."/>
            <person name="Kaiser P."/>
            <person name="Kim H."/>
            <person name="Kim K.W."/>
            <person name="Kim S."/>
            <person name="Langenberger D."/>
            <person name="Lee M.K."/>
            <person name="Lee T."/>
            <person name="Mane S."/>
            <person name="Marcais G."/>
            <person name="Marz M."/>
            <person name="McElroy A.P."/>
            <person name="Modise T."/>
            <person name="Nefedov M."/>
            <person name="Notredame C."/>
            <person name="Paton I.R."/>
            <person name="Payne W.S."/>
            <person name="Pertea G."/>
            <person name="Prickett D."/>
            <person name="Puiu D."/>
            <person name="Qioa D."/>
            <person name="Raineri E."/>
            <person name="Ruffier M."/>
            <person name="Salzberg S.L."/>
            <person name="Schatz M.C."/>
            <person name="Scheuring C."/>
            <person name="Schmidt C.J."/>
            <person name="Schroeder S."/>
            <person name="Searle S.M."/>
            <person name="Smith E.J."/>
            <person name="Smith J."/>
            <person name="Sonstegard T.S."/>
            <person name="Stadler P.F."/>
            <person name="Tafer H."/>
            <person name="Tu Z.J."/>
            <person name="Van Tassell C.P."/>
            <person name="Vilella A.J."/>
            <person name="Williams K.P."/>
            <person name="Yorke J.A."/>
            <person name="Zhang L."/>
            <person name="Zhang H.B."/>
            <person name="Zhang X."/>
            <person name="Zhang Y."/>
            <person name="Reed K.M."/>
        </authorList>
    </citation>
    <scope>NUCLEOTIDE SEQUENCE [LARGE SCALE GENOMIC DNA]</scope>
</reference>
<evidence type="ECO:0000313" key="10">
    <source>
        <dbReference type="Ensembl" id="ENSMGAP00000001630.2"/>
    </source>
</evidence>
<dbReference type="GeneTree" id="ENSGT00940000167223"/>
<keyword evidence="2 8" id="KW-0853">WD repeat</keyword>
<feature type="region of interest" description="Disordered" evidence="9">
    <location>
        <begin position="254"/>
        <end position="280"/>
    </location>
</feature>
<evidence type="ECO:0000256" key="2">
    <source>
        <dbReference type="ARBA" id="ARBA00022574"/>
    </source>
</evidence>
<evidence type="ECO:0000256" key="1">
    <source>
        <dbReference type="ARBA" id="ARBA00005156"/>
    </source>
</evidence>
<dbReference type="AlphaFoldDB" id="G1MTA9"/>
<evidence type="ECO:0000313" key="11">
    <source>
        <dbReference type="Proteomes" id="UP000001645"/>
    </source>
</evidence>
<dbReference type="PANTHER" id="PTHR46042">
    <property type="entry name" value="DIPHTHINE METHYLTRANSFERASE"/>
    <property type="match status" value="1"/>
</dbReference>
<evidence type="ECO:0000256" key="4">
    <source>
        <dbReference type="ARBA" id="ARBA00022801"/>
    </source>
</evidence>
<evidence type="ECO:0000256" key="6">
    <source>
        <dbReference type="ARBA" id="ARBA00039131"/>
    </source>
</evidence>